<sequence length="103" mass="11683">MLLRLLFFFFFFSFFASITSSTYLTCSRTEKAWFVVALHSHTMHLSRCVQGANGRGEKTSHLPVSPVCLSVYPSVCPLSRHLLFLRSSSFSSFSSFLFRSVPT</sequence>
<reference evidence="2 3" key="1">
    <citation type="submission" date="2024-04" db="EMBL/GenBank/DDBJ databases">
        <title>Phyllosticta paracitricarpa is synonymous to the EU quarantine fungus P. citricarpa based on phylogenomic analyses.</title>
        <authorList>
            <consortium name="Lawrence Berkeley National Laboratory"/>
            <person name="Van ingen-buijs V.A."/>
            <person name="Van westerhoven A.C."/>
            <person name="Haridas S."/>
            <person name="Skiadas P."/>
            <person name="Martin F."/>
            <person name="Groenewald J.Z."/>
            <person name="Crous P.W."/>
            <person name="Seidl M.F."/>
        </authorList>
    </citation>
    <scope>NUCLEOTIDE SEQUENCE [LARGE SCALE GENOMIC DNA]</scope>
    <source>
        <strain evidence="2 3">CBS 141358</strain>
    </source>
</reference>
<feature type="signal peptide" evidence="1">
    <location>
        <begin position="1"/>
        <end position="21"/>
    </location>
</feature>
<evidence type="ECO:0000313" key="2">
    <source>
        <dbReference type="EMBL" id="KAK7609655.1"/>
    </source>
</evidence>
<evidence type="ECO:0000256" key="1">
    <source>
        <dbReference type="SAM" id="SignalP"/>
    </source>
</evidence>
<keyword evidence="1" id="KW-0732">Signal</keyword>
<keyword evidence="3" id="KW-1185">Reference proteome</keyword>
<organism evidence="2 3">
    <name type="scientific">Phyllosticta paracitricarpa</name>
    <dbReference type="NCBI Taxonomy" id="2016321"/>
    <lineage>
        <taxon>Eukaryota</taxon>
        <taxon>Fungi</taxon>
        <taxon>Dikarya</taxon>
        <taxon>Ascomycota</taxon>
        <taxon>Pezizomycotina</taxon>
        <taxon>Dothideomycetes</taxon>
        <taxon>Dothideomycetes incertae sedis</taxon>
        <taxon>Botryosphaeriales</taxon>
        <taxon>Phyllostictaceae</taxon>
        <taxon>Phyllosticta</taxon>
    </lineage>
</organism>
<dbReference type="EMBL" id="JBBPBF010000022">
    <property type="protein sequence ID" value="KAK7609655.1"/>
    <property type="molecule type" value="Genomic_DNA"/>
</dbReference>
<feature type="chain" id="PRO_5046773021" description="Secreted protein" evidence="1">
    <location>
        <begin position="22"/>
        <end position="103"/>
    </location>
</feature>
<comment type="caution">
    <text evidence="2">The sequence shown here is derived from an EMBL/GenBank/DDBJ whole genome shotgun (WGS) entry which is preliminary data.</text>
</comment>
<name>A0ABR1N5S3_9PEZI</name>
<evidence type="ECO:0000313" key="3">
    <source>
        <dbReference type="Proteomes" id="UP001367316"/>
    </source>
</evidence>
<gene>
    <name evidence="2" type="ORF">JOL62DRAFT_578255</name>
</gene>
<protein>
    <recommendedName>
        <fullName evidence="4">Secreted protein</fullName>
    </recommendedName>
</protein>
<dbReference type="Proteomes" id="UP001367316">
    <property type="component" value="Unassembled WGS sequence"/>
</dbReference>
<evidence type="ECO:0008006" key="4">
    <source>
        <dbReference type="Google" id="ProtNLM"/>
    </source>
</evidence>
<proteinExistence type="predicted"/>
<accession>A0ABR1N5S3</accession>